<keyword evidence="3" id="KW-0238">DNA-binding</keyword>
<dbReference type="PROSITE" id="PS50943">
    <property type="entry name" value="HTH_CROC1"/>
    <property type="match status" value="1"/>
</dbReference>
<feature type="domain" description="HTH cro/C1-type" evidence="5">
    <location>
        <begin position="12"/>
        <end position="66"/>
    </location>
</feature>
<dbReference type="Pfam" id="PF09856">
    <property type="entry name" value="ScfRs"/>
    <property type="match status" value="1"/>
</dbReference>
<organism evidence="6 7">
    <name type="scientific">Allomesorhizobium camelthorni</name>
    <dbReference type="NCBI Taxonomy" id="475069"/>
    <lineage>
        <taxon>Bacteria</taxon>
        <taxon>Pseudomonadati</taxon>
        <taxon>Pseudomonadota</taxon>
        <taxon>Alphaproteobacteria</taxon>
        <taxon>Hyphomicrobiales</taxon>
        <taxon>Phyllobacteriaceae</taxon>
        <taxon>Allomesorhizobium</taxon>
    </lineage>
</organism>
<evidence type="ECO:0000313" key="7">
    <source>
        <dbReference type="Proteomes" id="UP001642900"/>
    </source>
</evidence>
<dbReference type="Gene3D" id="1.10.260.40">
    <property type="entry name" value="lambda repressor-like DNA-binding domains"/>
    <property type="match status" value="1"/>
</dbReference>
<evidence type="ECO:0000256" key="3">
    <source>
        <dbReference type="ARBA" id="ARBA00023125"/>
    </source>
</evidence>
<evidence type="ECO:0000256" key="1">
    <source>
        <dbReference type="ARBA" id="ARBA00007227"/>
    </source>
</evidence>
<dbReference type="CDD" id="cd00093">
    <property type="entry name" value="HTH_XRE"/>
    <property type="match status" value="1"/>
</dbReference>
<dbReference type="Proteomes" id="UP001642900">
    <property type="component" value="Unassembled WGS sequence"/>
</dbReference>
<dbReference type="SUPFAM" id="SSF47413">
    <property type="entry name" value="lambda repressor-like DNA-binding domains"/>
    <property type="match status" value="1"/>
</dbReference>
<keyword evidence="4" id="KW-0804">Transcription</keyword>
<evidence type="ECO:0000313" key="6">
    <source>
        <dbReference type="EMBL" id="NGO54769.1"/>
    </source>
</evidence>
<dbReference type="EMBL" id="JAAKZF010000064">
    <property type="protein sequence ID" value="NGO54769.1"/>
    <property type="molecule type" value="Genomic_DNA"/>
</dbReference>
<dbReference type="RefSeq" id="WP_165033103.1">
    <property type="nucleotide sequence ID" value="NZ_JAAKZF010000064.1"/>
</dbReference>
<dbReference type="GO" id="GO:0005829">
    <property type="term" value="C:cytosol"/>
    <property type="evidence" value="ECO:0007669"/>
    <property type="project" value="TreeGrafter"/>
</dbReference>
<keyword evidence="2" id="KW-0805">Transcription regulation</keyword>
<comment type="similarity">
    <text evidence="1">Belongs to the short-chain fatty acyl-CoA assimilation regulator (ScfR) family.</text>
</comment>
<dbReference type="PANTHER" id="PTHR46797">
    <property type="entry name" value="HTH-TYPE TRANSCRIPTIONAL REGULATOR"/>
    <property type="match status" value="1"/>
</dbReference>
<dbReference type="GO" id="GO:0003677">
    <property type="term" value="F:DNA binding"/>
    <property type="evidence" value="ECO:0007669"/>
    <property type="project" value="UniProtKB-KW"/>
</dbReference>
<dbReference type="GO" id="GO:0003700">
    <property type="term" value="F:DNA-binding transcription factor activity"/>
    <property type="evidence" value="ECO:0007669"/>
    <property type="project" value="TreeGrafter"/>
</dbReference>
<evidence type="ECO:0000259" key="5">
    <source>
        <dbReference type="PROSITE" id="PS50943"/>
    </source>
</evidence>
<dbReference type="InterPro" id="IPR026281">
    <property type="entry name" value="HTH_RamB"/>
</dbReference>
<dbReference type="InterPro" id="IPR010982">
    <property type="entry name" value="Lambda_DNA-bd_dom_sf"/>
</dbReference>
<dbReference type="Pfam" id="PF06114">
    <property type="entry name" value="Peptidase_M78"/>
    <property type="match status" value="1"/>
</dbReference>
<evidence type="ECO:0000256" key="4">
    <source>
        <dbReference type="ARBA" id="ARBA00023163"/>
    </source>
</evidence>
<comment type="caution">
    <text evidence="6">The sequence shown here is derived from an EMBL/GenBank/DDBJ whole genome shotgun (WGS) entry which is preliminary data.</text>
</comment>
<gene>
    <name evidence="6" type="ORF">G6N73_27230</name>
</gene>
<dbReference type="InterPro" id="IPR018653">
    <property type="entry name" value="ScfR_C"/>
</dbReference>
<dbReference type="PIRSF" id="PIRSF019251">
    <property type="entry name" value="Rv0465c"/>
    <property type="match status" value="1"/>
</dbReference>
<dbReference type="InterPro" id="IPR010359">
    <property type="entry name" value="IrrE_HExxH"/>
</dbReference>
<protein>
    <submittedName>
        <fullName evidence="6">DUF2083 domain-containing protein</fullName>
    </submittedName>
</protein>
<dbReference type="InterPro" id="IPR001387">
    <property type="entry name" value="Cro/C1-type_HTH"/>
</dbReference>
<keyword evidence="7" id="KW-1185">Reference proteome</keyword>
<proteinExistence type="inferred from homology"/>
<sequence length="482" mass="53032">MAEQKIFAGPRIRRIRTARGLTQTAMAEGLGISPSYLNLIERNQRPLTVQLILKLASVYKVDPEELQGEARGSITALREMFADPLLAGELPGDQELIEVAEAAPNAAAAMIKLFRAYREQAERLSDLSELLAREGRATALLGARLPFDEVREIFERHPNHFPALEEEAEAFTALLDSGDDLFGALKAWLKREYGIVVKVLPVATMPNWRRRYDRHSQRLFISERLSPFDQLREVAMEACLMRMQVAVAGEIQGLKLSSDEARRIARFELGRYAAHALMMPYQAFQAAAVRARYDIDVLKSRFGVSFEQAANRLTMLQRSGAPGVPFFMLEVDNAGHRFRKAGAQGFPQNRFGGGCPKLPVHAAFTQPGQIFVEAVEMPDGAEFLCVARTLEGPQGAFSERPRRTAILIGCDIGFKDEIVYGAALPGRPAGSGAKSGAVLSTPVGPTCRLCERSGCLSRAEPPVTRPLGLDEMVTGLSAFDFQ</sequence>
<dbReference type="InterPro" id="IPR050807">
    <property type="entry name" value="TransReg_Diox_bact_type"/>
</dbReference>
<name>A0A6G4WJI7_9HYPH</name>
<reference evidence="6 7" key="1">
    <citation type="submission" date="2020-02" db="EMBL/GenBank/DDBJ databases">
        <title>Genome sequence of strain CCNWXJ40-4.</title>
        <authorList>
            <person name="Gao J."/>
            <person name="Sun J."/>
        </authorList>
    </citation>
    <scope>NUCLEOTIDE SEQUENCE [LARGE SCALE GENOMIC DNA]</scope>
    <source>
        <strain evidence="6 7">CCNWXJ 40-4</strain>
    </source>
</reference>
<dbReference type="Pfam" id="PF01381">
    <property type="entry name" value="HTH_3"/>
    <property type="match status" value="1"/>
</dbReference>
<evidence type="ECO:0000256" key="2">
    <source>
        <dbReference type="ARBA" id="ARBA00023015"/>
    </source>
</evidence>
<dbReference type="SMART" id="SM00530">
    <property type="entry name" value="HTH_XRE"/>
    <property type="match status" value="1"/>
</dbReference>
<dbReference type="PANTHER" id="PTHR46797:SF23">
    <property type="entry name" value="HTH-TYPE TRANSCRIPTIONAL REGULATOR SUTR"/>
    <property type="match status" value="1"/>
</dbReference>
<accession>A0A6G4WJI7</accession>
<dbReference type="AlphaFoldDB" id="A0A6G4WJI7"/>